<feature type="region of interest" description="Disordered" evidence="5">
    <location>
        <begin position="39"/>
        <end position="60"/>
    </location>
</feature>
<dbReference type="Proteomes" id="UP000799429">
    <property type="component" value="Unassembled WGS sequence"/>
</dbReference>
<feature type="region of interest" description="Disordered" evidence="5">
    <location>
        <begin position="142"/>
        <end position="248"/>
    </location>
</feature>
<evidence type="ECO:0000256" key="5">
    <source>
        <dbReference type="SAM" id="MobiDB-lite"/>
    </source>
</evidence>
<dbReference type="EMBL" id="MU006089">
    <property type="protein sequence ID" value="KAF2843463.1"/>
    <property type="molecule type" value="Genomic_DNA"/>
</dbReference>
<evidence type="ECO:0000256" key="2">
    <source>
        <dbReference type="ARBA" id="ARBA00008352"/>
    </source>
</evidence>
<comment type="function">
    <text evidence="4">DNA-dependent RNA polymerase catalyzes the transcription of DNA into RNA using the four ribonucleoside triphosphates as substrates. Specific peripheric component of RNA polymerase III which synthesizes small RNAs, such as 5S rRNA and tRNAs.</text>
</comment>
<dbReference type="GO" id="GO:0005666">
    <property type="term" value="C:RNA polymerase III complex"/>
    <property type="evidence" value="ECO:0007669"/>
    <property type="project" value="UniProtKB-UniRule"/>
</dbReference>
<dbReference type="InterPro" id="IPR024661">
    <property type="entry name" value="RNA_pol_III_Rpc31"/>
</dbReference>
<evidence type="ECO:0000256" key="1">
    <source>
        <dbReference type="ARBA" id="ARBA00004123"/>
    </source>
</evidence>
<keyword evidence="7" id="KW-1185">Reference proteome</keyword>
<dbReference type="PIRSF" id="PIRSF000777">
    <property type="entry name" value="RNA_polIII_C31"/>
    <property type="match status" value="1"/>
</dbReference>
<feature type="compositionally biased region" description="Acidic residues" evidence="5">
    <location>
        <begin position="227"/>
        <end position="241"/>
    </location>
</feature>
<keyword evidence="3 4" id="KW-0539">Nucleus</keyword>
<feature type="compositionally biased region" description="Acidic residues" evidence="5">
    <location>
        <begin position="190"/>
        <end position="220"/>
    </location>
</feature>
<dbReference type="AlphaFoldDB" id="A0A9P4VTS0"/>
<evidence type="ECO:0000256" key="4">
    <source>
        <dbReference type="PIRNR" id="PIRNR000777"/>
    </source>
</evidence>
<comment type="caution">
    <text evidence="6">The sequence shown here is derived from an EMBL/GenBank/DDBJ whole genome shotgun (WGS) entry which is preliminary data.</text>
</comment>
<feature type="compositionally biased region" description="Gly residues" evidence="5">
    <location>
        <begin position="1"/>
        <end position="22"/>
    </location>
</feature>
<evidence type="ECO:0000256" key="3">
    <source>
        <dbReference type="ARBA" id="ARBA00023242"/>
    </source>
</evidence>
<protein>
    <recommendedName>
        <fullName evidence="4">DNA-directed RNA polymerase III subunit</fullName>
    </recommendedName>
</protein>
<feature type="region of interest" description="Disordered" evidence="5">
    <location>
        <begin position="1"/>
        <end position="25"/>
    </location>
</feature>
<organism evidence="6 7">
    <name type="scientific">Patellaria atrata CBS 101060</name>
    <dbReference type="NCBI Taxonomy" id="1346257"/>
    <lineage>
        <taxon>Eukaryota</taxon>
        <taxon>Fungi</taxon>
        <taxon>Dikarya</taxon>
        <taxon>Ascomycota</taxon>
        <taxon>Pezizomycotina</taxon>
        <taxon>Dothideomycetes</taxon>
        <taxon>Dothideomycetes incertae sedis</taxon>
        <taxon>Patellariales</taxon>
        <taxon>Patellariaceae</taxon>
        <taxon>Patellaria</taxon>
    </lineage>
</organism>
<evidence type="ECO:0000313" key="6">
    <source>
        <dbReference type="EMBL" id="KAF2843463.1"/>
    </source>
</evidence>
<sequence length="248" mass="27876">MSRGGRGGFGGRGGRGGGGVGGVDIPAWDPELKLDNYNKPSELFPPVKPPLAAPPTRQERTQVARYRALRDRIHEGPLYTVLGDNVRVKKPDQPKVKISYNPFNSTQTYTAKYTRKARAMPALDTRPYIICFFPVELHSTLDRSMGKTSGSSTMPRKVPRRRLQIDKSTLPTLEELEAEEQRRNLRADDSDVEDVGDEDEEQQEQEEDDAFSEDEDDENNDYNAEQYFDDGEADDYDEGGDDGGGYDY</sequence>
<comment type="subcellular location">
    <subcellularLocation>
        <location evidence="1 4">Nucleus</location>
    </subcellularLocation>
</comment>
<name>A0A9P4VTS0_9PEZI</name>
<dbReference type="OrthoDB" id="5377312at2759"/>
<comment type="subunit">
    <text evidence="4">Component of the RNA polymerase III (Pol III) complex.</text>
</comment>
<dbReference type="PANTHER" id="PTHR15367">
    <property type="entry name" value="DNA-DIRECTED RNA POLYMERASE III"/>
    <property type="match status" value="1"/>
</dbReference>
<dbReference type="GO" id="GO:0006383">
    <property type="term" value="P:transcription by RNA polymerase III"/>
    <property type="evidence" value="ECO:0007669"/>
    <property type="project" value="UniProtKB-UniRule"/>
</dbReference>
<proteinExistence type="inferred from homology"/>
<gene>
    <name evidence="6" type="ORF">M501DRAFT_994399</name>
</gene>
<dbReference type="PANTHER" id="PTHR15367:SF2">
    <property type="entry name" value="DNA-DIRECTED RNA POLYMERASE III SUBUNIT"/>
    <property type="match status" value="1"/>
</dbReference>
<comment type="similarity">
    <text evidence="2 4">Belongs to the eukaryotic RPC7 RNA polymerase subunit family.</text>
</comment>
<feature type="compositionally biased region" description="Basic and acidic residues" evidence="5">
    <location>
        <begin position="179"/>
        <end position="189"/>
    </location>
</feature>
<accession>A0A9P4VTS0</accession>
<evidence type="ECO:0000313" key="7">
    <source>
        <dbReference type="Proteomes" id="UP000799429"/>
    </source>
</evidence>
<reference evidence="6" key="1">
    <citation type="journal article" date="2020" name="Stud. Mycol.">
        <title>101 Dothideomycetes genomes: a test case for predicting lifestyles and emergence of pathogens.</title>
        <authorList>
            <person name="Haridas S."/>
            <person name="Albert R."/>
            <person name="Binder M."/>
            <person name="Bloem J."/>
            <person name="Labutti K."/>
            <person name="Salamov A."/>
            <person name="Andreopoulos B."/>
            <person name="Baker S."/>
            <person name="Barry K."/>
            <person name="Bills G."/>
            <person name="Bluhm B."/>
            <person name="Cannon C."/>
            <person name="Castanera R."/>
            <person name="Culley D."/>
            <person name="Daum C."/>
            <person name="Ezra D."/>
            <person name="Gonzalez J."/>
            <person name="Henrissat B."/>
            <person name="Kuo A."/>
            <person name="Liang C."/>
            <person name="Lipzen A."/>
            <person name="Lutzoni F."/>
            <person name="Magnuson J."/>
            <person name="Mondo S."/>
            <person name="Nolan M."/>
            <person name="Ohm R."/>
            <person name="Pangilinan J."/>
            <person name="Park H.-J."/>
            <person name="Ramirez L."/>
            <person name="Alfaro M."/>
            <person name="Sun H."/>
            <person name="Tritt A."/>
            <person name="Yoshinaga Y."/>
            <person name="Zwiers L.-H."/>
            <person name="Turgeon B."/>
            <person name="Goodwin S."/>
            <person name="Spatafora J."/>
            <person name="Crous P."/>
            <person name="Grigoriev I."/>
        </authorList>
    </citation>
    <scope>NUCLEOTIDE SEQUENCE</scope>
    <source>
        <strain evidence="6">CBS 101060</strain>
    </source>
</reference>
<dbReference type="Pfam" id="PF11705">
    <property type="entry name" value="RNA_pol_3_Rpc31"/>
    <property type="match status" value="1"/>
</dbReference>